<evidence type="ECO:0000256" key="1">
    <source>
        <dbReference type="PROSITE-ProRule" id="PRU00047"/>
    </source>
</evidence>
<comment type="caution">
    <text evidence="4">The sequence shown here is derived from an EMBL/GenBank/DDBJ whole genome shotgun (WGS) entry which is preliminary data.</text>
</comment>
<organism evidence="4 5">
    <name type="scientific">Tanacetum coccineum</name>
    <dbReference type="NCBI Taxonomy" id="301880"/>
    <lineage>
        <taxon>Eukaryota</taxon>
        <taxon>Viridiplantae</taxon>
        <taxon>Streptophyta</taxon>
        <taxon>Embryophyta</taxon>
        <taxon>Tracheophyta</taxon>
        <taxon>Spermatophyta</taxon>
        <taxon>Magnoliopsida</taxon>
        <taxon>eudicotyledons</taxon>
        <taxon>Gunneridae</taxon>
        <taxon>Pentapetalae</taxon>
        <taxon>asterids</taxon>
        <taxon>campanulids</taxon>
        <taxon>Asterales</taxon>
        <taxon>Asteraceae</taxon>
        <taxon>Asteroideae</taxon>
        <taxon>Anthemideae</taxon>
        <taxon>Anthemidinae</taxon>
        <taxon>Tanacetum</taxon>
    </lineage>
</organism>
<dbReference type="Pfam" id="PF13961">
    <property type="entry name" value="DUF4219"/>
    <property type="match status" value="1"/>
</dbReference>
<dbReference type="PANTHER" id="PTHR35317:SF44">
    <property type="entry name" value="RNA-DIRECTED DNA POLYMERASE"/>
    <property type="match status" value="1"/>
</dbReference>
<feature type="region of interest" description="Disordered" evidence="2">
    <location>
        <begin position="212"/>
        <end position="232"/>
    </location>
</feature>
<dbReference type="InterPro" id="IPR054722">
    <property type="entry name" value="PolX-like_BBD"/>
</dbReference>
<dbReference type="Pfam" id="PF14223">
    <property type="entry name" value="Retrotran_gag_2"/>
    <property type="match status" value="1"/>
</dbReference>
<evidence type="ECO:0000256" key="2">
    <source>
        <dbReference type="SAM" id="MobiDB-lite"/>
    </source>
</evidence>
<proteinExistence type="predicted"/>
<dbReference type="CDD" id="cd09272">
    <property type="entry name" value="RNase_HI_RT_Ty1"/>
    <property type="match status" value="1"/>
</dbReference>
<sequence>MVVGESSQQPVKETTLTFQCPILTSTNYTIWSMRMEVLLGIHGVWDVVDPGLADAKKNNIVKGLLFQSIPEDLILQIGNLKTGKEMWEAIKTRKLGADRVKEARLQTLITEFENLKMLDNGTIDEYAVKLSGIASKSATLGEVMSEHKLVKKFLTSLPRRFVHIVAALEQVLDLKTTGFEDVVGRLKAYEERVKEEDKANDPQENLLYARTEYSNGNNDSSGGRGRGRGQGCGGTTRKTKCYRCDQYGHFVSKCPERNRNHEVNLNEAQEKGVYHEEGTFFMMNHIQETIFMNEEKYTPPKSESNTDEDDVWYFDNGASNHMTGNYSYFSELNENITGRVRFGDGSCVSIKGKGSILFQGKNGKQKLLKDVYYIPALRSNVISLGQAKISGYDISIRGDFLTMRDSWGSLLIKVPRSANRLYKAQLKVGKEGTNEVGWESDEEVNPHSSSVTVHETNTQSEEDESRSDGMPIRIARLETIRLLIALAAGKGWKIHHLDVKTAFINGNRKKLDSTLKEMGFLQCVHEKAVYRKVPNGEFIIVAVYVDDLFLTYYLGIEVSQGNDCIEIKQERYAMKILIEAGMEDCNPSLCPMEPDLKLSKAEDGPEVEATQYRKMQIPRYLKCTTSFGIKYKRGNDMRLVGYSSHNVDINDGRNNTGHIFYLGTSPITWCLQKQTIVVLSSYETEFITATTAACQATWLREVLAEVTGNEQVIVEHVSGENQRVDLLTKALTHIRFKEMRSLLGVQELPSSTKKFRG</sequence>
<keyword evidence="1" id="KW-0479">Metal-binding</keyword>
<dbReference type="InterPro" id="IPR036875">
    <property type="entry name" value="Znf_CCHC_sf"/>
</dbReference>
<accession>A0ABQ5DX85</accession>
<dbReference type="SUPFAM" id="SSF57756">
    <property type="entry name" value="Retrovirus zinc finger-like domains"/>
    <property type="match status" value="1"/>
</dbReference>
<evidence type="ECO:0000313" key="5">
    <source>
        <dbReference type="Proteomes" id="UP001151760"/>
    </source>
</evidence>
<dbReference type="SMART" id="SM00343">
    <property type="entry name" value="ZnF_C2HC"/>
    <property type="match status" value="1"/>
</dbReference>
<feature type="domain" description="CCHC-type" evidence="3">
    <location>
        <begin position="240"/>
        <end position="256"/>
    </location>
</feature>
<reference evidence="4" key="2">
    <citation type="submission" date="2022-01" db="EMBL/GenBank/DDBJ databases">
        <authorList>
            <person name="Yamashiro T."/>
            <person name="Shiraishi A."/>
            <person name="Satake H."/>
            <person name="Nakayama K."/>
        </authorList>
    </citation>
    <scope>NUCLEOTIDE SEQUENCE</scope>
</reference>
<feature type="region of interest" description="Disordered" evidence="2">
    <location>
        <begin position="435"/>
        <end position="468"/>
    </location>
</feature>
<dbReference type="InterPro" id="IPR025314">
    <property type="entry name" value="DUF4219"/>
</dbReference>
<dbReference type="Proteomes" id="UP001151760">
    <property type="component" value="Unassembled WGS sequence"/>
</dbReference>
<dbReference type="PROSITE" id="PS50158">
    <property type="entry name" value="ZF_CCHC"/>
    <property type="match status" value="1"/>
</dbReference>
<evidence type="ECO:0000259" key="3">
    <source>
        <dbReference type="PROSITE" id="PS50158"/>
    </source>
</evidence>
<protein>
    <submittedName>
        <fullName evidence="4">Uncharacterized mitochondrial protein-like protein</fullName>
    </submittedName>
</protein>
<dbReference type="EMBL" id="BQNB010015565">
    <property type="protein sequence ID" value="GJT41469.1"/>
    <property type="molecule type" value="Genomic_DNA"/>
</dbReference>
<dbReference type="Pfam" id="PF07727">
    <property type="entry name" value="RVT_2"/>
    <property type="match status" value="1"/>
</dbReference>
<evidence type="ECO:0000313" key="4">
    <source>
        <dbReference type="EMBL" id="GJT41469.1"/>
    </source>
</evidence>
<keyword evidence="1" id="KW-0862">Zinc</keyword>
<keyword evidence="5" id="KW-1185">Reference proteome</keyword>
<gene>
    <name evidence="4" type="ORF">Tco_0941334</name>
</gene>
<dbReference type="Gene3D" id="4.10.60.10">
    <property type="entry name" value="Zinc finger, CCHC-type"/>
    <property type="match status" value="1"/>
</dbReference>
<name>A0ABQ5DX85_9ASTR</name>
<dbReference type="InterPro" id="IPR001878">
    <property type="entry name" value="Znf_CCHC"/>
</dbReference>
<dbReference type="PANTHER" id="PTHR35317">
    <property type="entry name" value="OS04G0629600 PROTEIN"/>
    <property type="match status" value="1"/>
</dbReference>
<dbReference type="InterPro" id="IPR013103">
    <property type="entry name" value="RVT_2"/>
</dbReference>
<keyword evidence="1" id="KW-0863">Zinc-finger</keyword>
<dbReference type="Pfam" id="PF22936">
    <property type="entry name" value="Pol_BBD"/>
    <property type="match status" value="1"/>
</dbReference>
<feature type="compositionally biased region" description="Polar residues" evidence="2">
    <location>
        <begin position="446"/>
        <end position="459"/>
    </location>
</feature>
<feature type="compositionally biased region" description="Gly residues" evidence="2">
    <location>
        <begin position="222"/>
        <end position="232"/>
    </location>
</feature>
<reference evidence="4" key="1">
    <citation type="journal article" date="2022" name="Int. J. Mol. Sci.">
        <title>Draft Genome of Tanacetum Coccineum: Genomic Comparison of Closely Related Tanacetum-Family Plants.</title>
        <authorList>
            <person name="Yamashiro T."/>
            <person name="Shiraishi A."/>
            <person name="Nakayama K."/>
            <person name="Satake H."/>
        </authorList>
    </citation>
    <scope>NUCLEOTIDE SEQUENCE</scope>
</reference>